<sequence length="60" mass="6845">MSGSGFDDDLLPYQKESSGEIPRLRLAKHFLYTALCLPPQRASPLRLRQTIHGQQDMGRF</sequence>
<gene>
    <name evidence="1" type="ORF">HOC_00270</name>
</gene>
<dbReference type="Proteomes" id="UP000024942">
    <property type="component" value="Unassembled WGS sequence"/>
</dbReference>
<organism evidence="1 2">
    <name type="scientific">Hyphomonas oceanitis SCH89</name>
    <dbReference type="NCBI Taxonomy" id="1280953"/>
    <lineage>
        <taxon>Bacteria</taxon>
        <taxon>Pseudomonadati</taxon>
        <taxon>Pseudomonadota</taxon>
        <taxon>Alphaproteobacteria</taxon>
        <taxon>Hyphomonadales</taxon>
        <taxon>Hyphomonadaceae</taxon>
        <taxon>Hyphomonas</taxon>
    </lineage>
</organism>
<accession>A0A059GCQ1</accession>
<proteinExistence type="predicted"/>
<keyword evidence="2" id="KW-1185">Reference proteome</keyword>
<protein>
    <submittedName>
        <fullName evidence="1">Uncharacterized protein</fullName>
    </submittedName>
</protein>
<evidence type="ECO:0000313" key="1">
    <source>
        <dbReference type="EMBL" id="KDA04273.1"/>
    </source>
</evidence>
<dbReference type="STRING" id="1280953.HOC_00270"/>
<reference evidence="1 2" key="1">
    <citation type="journal article" date="2014" name="Antonie Van Leeuwenhoek">
        <title>Hyphomonas beringensis sp. nov. and Hyphomonas chukchiensis sp. nov., isolated from surface seawater of the Bering Sea and Chukchi Sea.</title>
        <authorList>
            <person name="Li C."/>
            <person name="Lai Q."/>
            <person name="Li G."/>
            <person name="Dong C."/>
            <person name="Wang J."/>
            <person name="Liao Y."/>
            <person name="Shao Z."/>
        </authorList>
    </citation>
    <scope>NUCLEOTIDE SEQUENCE [LARGE SCALE GENOMIC DNA]</scope>
    <source>
        <strain evidence="1 2">SCH89</strain>
    </source>
</reference>
<name>A0A059GCQ1_9PROT</name>
<comment type="caution">
    <text evidence="1">The sequence shown here is derived from an EMBL/GenBank/DDBJ whole genome shotgun (WGS) entry which is preliminary data.</text>
</comment>
<dbReference type="AlphaFoldDB" id="A0A059GCQ1"/>
<evidence type="ECO:0000313" key="2">
    <source>
        <dbReference type="Proteomes" id="UP000024942"/>
    </source>
</evidence>
<dbReference type="EMBL" id="ARYL01000001">
    <property type="protein sequence ID" value="KDA04273.1"/>
    <property type="molecule type" value="Genomic_DNA"/>
</dbReference>